<evidence type="ECO:0000313" key="1">
    <source>
        <dbReference type="EMBL" id="TDZ83559.1"/>
    </source>
</evidence>
<accession>A0A4R8S7P1</accession>
<evidence type="ECO:0000313" key="2">
    <source>
        <dbReference type="Proteomes" id="UP000295117"/>
    </source>
</evidence>
<comment type="caution">
    <text evidence="1">The sequence shown here is derived from an EMBL/GenBank/DDBJ whole genome shotgun (WGS) entry which is preliminary data.</text>
</comment>
<reference evidence="1 2" key="1">
    <citation type="journal article" date="2019" name="Sci. Rep.">
        <title>Extended insight into the Mycobacterium chelonae-abscessus complex through whole genome sequencing of Mycobacterium salmoniphilum outbreak and Mycobacterium salmoniphilum-like strains.</title>
        <authorList>
            <person name="Behra P.R.K."/>
            <person name="Das S."/>
            <person name="Pettersson B.M.F."/>
            <person name="Shirreff L."/>
            <person name="DuCote T."/>
            <person name="Jacobsson K.G."/>
            <person name="Ennis D.G."/>
            <person name="Kirsebom L.A."/>
        </authorList>
    </citation>
    <scope>NUCLEOTIDE SEQUENCE [LARGE SCALE GENOMIC DNA]</scope>
    <source>
        <strain evidence="1 2">DE 4585</strain>
    </source>
</reference>
<gene>
    <name evidence="1" type="ORF">DE4585_02357</name>
</gene>
<proteinExistence type="predicted"/>
<dbReference type="EMBL" id="PECH01000006">
    <property type="protein sequence ID" value="TDZ83559.1"/>
    <property type="molecule type" value="Genomic_DNA"/>
</dbReference>
<dbReference type="AlphaFoldDB" id="A0A4R8S7P1"/>
<dbReference type="Proteomes" id="UP000295117">
    <property type="component" value="Unassembled WGS sequence"/>
</dbReference>
<name>A0A4R8S7P1_9MYCO</name>
<sequence length="179" mass="18692">MKSLFDSSGWGREQLGFTDDAGVFDVASAAVGVSASAGLSPRAVTAVFFASGSTAAGGDPVYIQHVQIFEAAIAEGVLLDMVLQELSALGGAQPRVVDDPAARKVNLLSAVMKVPAPPTTRWSGAVVALHIANALNVLRISVGVVRDPVACRYSVNELTTNASAIVRDMRCAELNRELR</sequence>
<protein>
    <submittedName>
        <fullName evidence="1">Uncharacterized protein</fullName>
    </submittedName>
</protein>
<organism evidence="1 2">
    <name type="scientific">Mycobacteroides salmoniphilum</name>
    <dbReference type="NCBI Taxonomy" id="404941"/>
    <lineage>
        <taxon>Bacteria</taxon>
        <taxon>Bacillati</taxon>
        <taxon>Actinomycetota</taxon>
        <taxon>Actinomycetes</taxon>
        <taxon>Mycobacteriales</taxon>
        <taxon>Mycobacteriaceae</taxon>
        <taxon>Mycobacteroides</taxon>
    </lineage>
</organism>
<dbReference type="RefSeq" id="WP_134071130.1">
    <property type="nucleotide sequence ID" value="NZ_PECH01000006.1"/>
</dbReference>